<sequence length="31" mass="3632">MMRNDPVLVRCSRWSIYKLSRLRIAKSGVPV</sequence>
<accession>A0A9N9XHD6</accession>
<evidence type="ECO:0000313" key="2">
    <source>
        <dbReference type="Proteomes" id="UP001153712"/>
    </source>
</evidence>
<keyword evidence="2" id="KW-1185">Reference proteome</keyword>
<reference evidence="1" key="1">
    <citation type="submission" date="2022-01" db="EMBL/GenBank/DDBJ databases">
        <authorList>
            <person name="King R."/>
        </authorList>
    </citation>
    <scope>NUCLEOTIDE SEQUENCE</scope>
</reference>
<gene>
    <name evidence="1" type="ORF">PHYEVI_LOCUS443</name>
</gene>
<organism evidence="1 2">
    <name type="scientific">Phyllotreta striolata</name>
    <name type="common">Striped flea beetle</name>
    <name type="synonym">Crioceris striolata</name>
    <dbReference type="NCBI Taxonomy" id="444603"/>
    <lineage>
        <taxon>Eukaryota</taxon>
        <taxon>Metazoa</taxon>
        <taxon>Ecdysozoa</taxon>
        <taxon>Arthropoda</taxon>
        <taxon>Hexapoda</taxon>
        <taxon>Insecta</taxon>
        <taxon>Pterygota</taxon>
        <taxon>Neoptera</taxon>
        <taxon>Endopterygota</taxon>
        <taxon>Coleoptera</taxon>
        <taxon>Polyphaga</taxon>
        <taxon>Cucujiformia</taxon>
        <taxon>Chrysomeloidea</taxon>
        <taxon>Chrysomelidae</taxon>
        <taxon>Galerucinae</taxon>
        <taxon>Alticini</taxon>
        <taxon>Phyllotreta</taxon>
    </lineage>
</organism>
<dbReference type="EMBL" id="OU900094">
    <property type="protein sequence ID" value="CAG9853976.1"/>
    <property type="molecule type" value="Genomic_DNA"/>
</dbReference>
<name>A0A9N9XHD6_PHYSR</name>
<proteinExistence type="predicted"/>
<evidence type="ECO:0000313" key="1">
    <source>
        <dbReference type="EMBL" id="CAG9853976.1"/>
    </source>
</evidence>
<protein>
    <submittedName>
        <fullName evidence="1">Uncharacterized protein</fullName>
    </submittedName>
</protein>
<dbReference type="Proteomes" id="UP001153712">
    <property type="component" value="Chromosome 1"/>
</dbReference>
<dbReference type="AlphaFoldDB" id="A0A9N9XHD6"/>